<reference evidence="1" key="1">
    <citation type="submission" date="2021-06" db="EMBL/GenBank/DDBJ databases">
        <authorList>
            <person name="Kallberg Y."/>
            <person name="Tangrot J."/>
            <person name="Rosling A."/>
        </authorList>
    </citation>
    <scope>NUCLEOTIDE SEQUENCE</scope>
    <source>
        <strain evidence="1">CL551</strain>
    </source>
</reference>
<evidence type="ECO:0000313" key="2">
    <source>
        <dbReference type="Proteomes" id="UP000789342"/>
    </source>
</evidence>
<dbReference type="AlphaFoldDB" id="A0A9N8WIC2"/>
<comment type="caution">
    <text evidence="1">The sequence shown here is derived from an EMBL/GenBank/DDBJ whole genome shotgun (WGS) entry which is preliminary data.</text>
</comment>
<dbReference type="Proteomes" id="UP000789342">
    <property type="component" value="Unassembled WGS sequence"/>
</dbReference>
<sequence length="208" mass="24217">MSSQYTLNSSLKNTTSKYNDNLVTRNNGKIIKKITTVKKTILFKRSIPISSRKADITQEMNILNHKYLKFISVLESDITDISIEGNFSDIKNMAKYYLHLTKVEEPTGEPNIMTIFSNYTDAEEAYTYPISEFENFKSKLALMLYIYETNRKSVRIWNILQHFFKKDIITGSIKFDPIEYIQMQTTGPYKSAVVIFTYQLDYDTAIND</sequence>
<evidence type="ECO:0000313" key="1">
    <source>
        <dbReference type="EMBL" id="CAG8485446.1"/>
    </source>
</evidence>
<gene>
    <name evidence="1" type="ORF">AMORRO_LOCUS2517</name>
</gene>
<accession>A0A9N8WIC2</accession>
<dbReference type="EMBL" id="CAJVPV010001071">
    <property type="protein sequence ID" value="CAG8485446.1"/>
    <property type="molecule type" value="Genomic_DNA"/>
</dbReference>
<name>A0A9N8WIC2_9GLOM</name>
<keyword evidence="2" id="KW-1185">Reference proteome</keyword>
<proteinExistence type="predicted"/>
<protein>
    <submittedName>
        <fullName evidence="1">14462_t:CDS:1</fullName>
    </submittedName>
</protein>
<organism evidence="1 2">
    <name type="scientific">Acaulospora morrowiae</name>
    <dbReference type="NCBI Taxonomy" id="94023"/>
    <lineage>
        <taxon>Eukaryota</taxon>
        <taxon>Fungi</taxon>
        <taxon>Fungi incertae sedis</taxon>
        <taxon>Mucoromycota</taxon>
        <taxon>Glomeromycotina</taxon>
        <taxon>Glomeromycetes</taxon>
        <taxon>Diversisporales</taxon>
        <taxon>Acaulosporaceae</taxon>
        <taxon>Acaulospora</taxon>
    </lineage>
</organism>